<comment type="caution">
    <text evidence="2">The sequence shown here is derived from an EMBL/GenBank/DDBJ whole genome shotgun (WGS) entry which is preliminary data.</text>
</comment>
<dbReference type="PANTHER" id="PTHR31721:SF1">
    <property type="entry name" value="OS07G0656700 PROTEIN"/>
    <property type="match status" value="1"/>
</dbReference>
<reference evidence="2 3" key="1">
    <citation type="journal article" date="2021" name="Nat. Plants">
        <title>The Taxus genome provides insights into paclitaxel biosynthesis.</title>
        <authorList>
            <person name="Xiong X."/>
            <person name="Gou J."/>
            <person name="Liao Q."/>
            <person name="Li Y."/>
            <person name="Zhou Q."/>
            <person name="Bi G."/>
            <person name="Li C."/>
            <person name="Du R."/>
            <person name="Wang X."/>
            <person name="Sun T."/>
            <person name="Guo L."/>
            <person name="Liang H."/>
            <person name="Lu P."/>
            <person name="Wu Y."/>
            <person name="Zhang Z."/>
            <person name="Ro D.K."/>
            <person name="Shang Y."/>
            <person name="Huang S."/>
            <person name="Yan J."/>
        </authorList>
    </citation>
    <scope>NUCLEOTIDE SEQUENCE [LARGE SCALE GENOMIC DNA]</scope>
    <source>
        <strain evidence="2">Ta-2019</strain>
    </source>
</reference>
<evidence type="ECO:0000313" key="3">
    <source>
        <dbReference type="Proteomes" id="UP000824469"/>
    </source>
</evidence>
<dbReference type="Pfam" id="PF03350">
    <property type="entry name" value="UPF0114"/>
    <property type="match status" value="1"/>
</dbReference>
<dbReference type="InterPro" id="IPR005134">
    <property type="entry name" value="UPF0114"/>
</dbReference>
<keyword evidence="1" id="KW-0472">Membrane</keyword>
<sequence>AIFNCRFLTLMAVVGSLAGSVLCFLKGGVYVFESFKEWFSSCLQNHGTGKVILLLVEALDVYLMGTVMLIFGMGLYGLFINNLEVAAKNCSGQVTATVFGSNLFGLFKLQ</sequence>
<dbReference type="OMA" id="YVFESFK"/>
<protein>
    <submittedName>
        <fullName evidence="2">Uncharacterized protein</fullName>
    </submittedName>
</protein>
<evidence type="ECO:0000256" key="1">
    <source>
        <dbReference type="SAM" id="Phobius"/>
    </source>
</evidence>
<dbReference type="PANTHER" id="PTHR31721">
    <property type="entry name" value="OS06G0710300 PROTEIN"/>
    <property type="match status" value="1"/>
</dbReference>
<feature type="transmembrane region" description="Helical" evidence="1">
    <location>
        <begin position="7"/>
        <end position="32"/>
    </location>
</feature>
<dbReference type="Proteomes" id="UP000824469">
    <property type="component" value="Unassembled WGS sequence"/>
</dbReference>
<dbReference type="EMBL" id="JAHRHJ020000009">
    <property type="protein sequence ID" value="KAH9301713.1"/>
    <property type="molecule type" value="Genomic_DNA"/>
</dbReference>
<organism evidence="2 3">
    <name type="scientific">Taxus chinensis</name>
    <name type="common">Chinese yew</name>
    <name type="synonym">Taxus wallichiana var. chinensis</name>
    <dbReference type="NCBI Taxonomy" id="29808"/>
    <lineage>
        <taxon>Eukaryota</taxon>
        <taxon>Viridiplantae</taxon>
        <taxon>Streptophyta</taxon>
        <taxon>Embryophyta</taxon>
        <taxon>Tracheophyta</taxon>
        <taxon>Spermatophyta</taxon>
        <taxon>Pinopsida</taxon>
        <taxon>Pinidae</taxon>
        <taxon>Conifers II</taxon>
        <taxon>Cupressales</taxon>
        <taxon>Taxaceae</taxon>
        <taxon>Taxus</taxon>
    </lineage>
</organism>
<keyword evidence="3" id="KW-1185">Reference proteome</keyword>
<feature type="transmembrane region" description="Helical" evidence="1">
    <location>
        <begin position="52"/>
        <end position="79"/>
    </location>
</feature>
<keyword evidence="1" id="KW-0812">Transmembrane</keyword>
<feature type="non-terminal residue" evidence="2">
    <location>
        <position position="110"/>
    </location>
</feature>
<name>A0AA38CS67_TAXCH</name>
<keyword evidence="1" id="KW-1133">Transmembrane helix</keyword>
<evidence type="ECO:0000313" key="2">
    <source>
        <dbReference type="EMBL" id="KAH9301713.1"/>
    </source>
</evidence>
<proteinExistence type="predicted"/>
<gene>
    <name evidence="2" type="ORF">KI387_013296</name>
</gene>
<dbReference type="AlphaFoldDB" id="A0AA38CS67"/>
<feature type="non-terminal residue" evidence="2">
    <location>
        <position position="1"/>
    </location>
</feature>
<accession>A0AA38CS67</accession>